<evidence type="ECO:0000256" key="5">
    <source>
        <dbReference type="ARBA" id="ARBA00022723"/>
    </source>
</evidence>
<name>A0AAV4D711_9GAST</name>
<reference evidence="11 12" key="1">
    <citation type="journal article" date="2021" name="Elife">
        <title>Chloroplast acquisition without the gene transfer in kleptoplastic sea slugs, Plakobranchus ocellatus.</title>
        <authorList>
            <person name="Maeda T."/>
            <person name="Takahashi S."/>
            <person name="Yoshida T."/>
            <person name="Shimamura S."/>
            <person name="Takaki Y."/>
            <person name="Nagai Y."/>
            <person name="Toyoda A."/>
            <person name="Suzuki Y."/>
            <person name="Arimoto A."/>
            <person name="Ishii H."/>
            <person name="Satoh N."/>
            <person name="Nishiyama T."/>
            <person name="Hasebe M."/>
            <person name="Maruyama T."/>
            <person name="Minagawa J."/>
            <person name="Obokata J."/>
            <person name="Shigenobu S."/>
        </authorList>
    </citation>
    <scope>NUCLEOTIDE SEQUENCE [LARGE SCALE GENOMIC DNA]</scope>
</reference>
<evidence type="ECO:0000313" key="11">
    <source>
        <dbReference type="EMBL" id="GFO39956.1"/>
    </source>
</evidence>
<dbReference type="FunFam" id="3.40.50.11840:FF:000002">
    <property type="entry name" value="2-(3-amino-3-carboxypropyl)histidine synthase subunit 2"/>
    <property type="match status" value="1"/>
</dbReference>
<dbReference type="GO" id="GO:0051536">
    <property type="term" value="F:iron-sulfur cluster binding"/>
    <property type="evidence" value="ECO:0007669"/>
    <property type="project" value="UniProtKB-KW"/>
</dbReference>
<keyword evidence="12" id="KW-1185">Reference proteome</keyword>
<dbReference type="PANTHER" id="PTHR10762:SF2">
    <property type="entry name" value="2-(3-AMINO-3-CARBOXYPROPYL)HISTIDINE SYNTHASE SUBUNIT 2"/>
    <property type="match status" value="1"/>
</dbReference>
<evidence type="ECO:0000256" key="6">
    <source>
        <dbReference type="ARBA" id="ARBA00023004"/>
    </source>
</evidence>
<dbReference type="Gene3D" id="3.40.50.11860">
    <property type="entry name" value="Diphthamide synthesis DPH1/DPH2 domain 3"/>
    <property type="match status" value="1"/>
</dbReference>
<organism evidence="11 12">
    <name type="scientific">Plakobranchus ocellatus</name>
    <dbReference type="NCBI Taxonomy" id="259542"/>
    <lineage>
        <taxon>Eukaryota</taxon>
        <taxon>Metazoa</taxon>
        <taxon>Spiralia</taxon>
        <taxon>Lophotrochozoa</taxon>
        <taxon>Mollusca</taxon>
        <taxon>Gastropoda</taxon>
        <taxon>Heterobranchia</taxon>
        <taxon>Euthyneura</taxon>
        <taxon>Panpulmonata</taxon>
        <taxon>Sacoglossa</taxon>
        <taxon>Placobranchoidea</taxon>
        <taxon>Plakobranchidae</taxon>
        <taxon>Plakobranchus</taxon>
    </lineage>
</organism>
<proteinExistence type="inferred from homology"/>
<dbReference type="AlphaFoldDB" id="A0AAV4D711"/>
<dbReference type="NCBIfam" id="TIGR00322">
    <property type="entry name" value="diphth2_R"/>
    <property type="match status" value="1"/>
</dbReference>
<dbReference type="GO" id="GO:0090560">
    <property type="term" value="F:2-(3-amino-3-carboxypropyl)histidine synthase activity"/>
    <property type="evidence" value="ECO:0007669"/>
    <property type="project" value="InterPro"/>
</dbReference>
<comment type="cofactor">
    <cofactor evidence="1">
        <name>[4Fe-4S] cluster</name>
        <dbReference type="ChEBI" id="CHEBI:49883"/>
    </cofactor>
</comment>
<evidence type="ECO:0000313" key="12">
    <source>
        <dbReference type="Proteomes" id="UP000735302"/>
    </source>
</evidence>
<evidence type="ECO:0000256" key="7">
    <source>
        <dbReference type="ARBA" id="ARBA00023014"/>
    </source>
</evidence>
<keyword evidence="7" id="KW-0411">Iron-sulfur</keyword>
<dbReference type="SFLD" id="SFLDS00032">
    <property type="entry name" value="Radical_SAM_3-amino-3-carboxyp"/>
    <property type="match status" value="1"/>
</dbReference>
<comment type="similarity">
    <text evidence="3">Belongs to the DPH1/DPH2 family. DPH2 subfamily.</text>
</comment>
<keyword evidence="5" id="KW-0479">Metal-binding</keyword>
<evidence type="ECO:0000256" key="4">
    <source>
        <dbReference type="ARBA" id="ARBA00021914"/>
    </source>
</evidence>
<comment type="function">
    <text evidence="10">Required for the first step of diphthamide biosynthesis, a post-translational modification of histidine which occurs in elongation factor 2. DPH1 and DPH2 transfer a 3-amino-3-carboxypropyl (ACP) group from S-adenosyl-L-methionine (SAM) to a histidine residue, the reaction is assisted by a reduction system comprising DPH3 and a NADH-dependent reductase. Facilitates the reduction of the catalytic iron-sulfur cluster found in the DPH1 subunit.</text>
</comment>
<evidence type="ECO:0000256" key="1">
    <source>
        <dbReference type="ARBA" id="ARBA00001966"/>
    </source>
</evidence>
<accession>A0AAV4D711</accession>
<dbReference type="GO" id="GO:0017183">
    <property type="term" value="P:protein histidyl modification to diphthamide"/>
    <property type="evidence" value="ECO:0007669"/>
    <property type="project" value="InterPro"/>
</dbReference>
<dbReference type="SFLD" id="SFLDG01121">
    <property type="entry name" value="Diphthamide_biosynthesis"/>
    <property type="match status" value="1"/>
</dbReference>
<sequence>MSASAFSTSDDVITRTITCKSEATSLDDLVDVYEVKRCVSWIQQGYFLRVALQFPDTLLVDAPAVAARIQQCLSDVSIFILGDTSYGSCCVDEVAAQHYKADCVIHFGRACLSPTARLPVLYVFGRLHIDTVKCVAKVIETLSPKENTKIVLVYDTPYSYAADDIFATLTQHYTGLVLSKLSDASRNSVLPDHLSLESLSSMKELTVPQHSGERSFNPIPCLKQEHMTVCKCGRIIDLPPGDSIDNYSFLFIGTSDSPTLLNMMMTFNKSVFYTYDPQKDICGRELLNINKALMKRYYLIEKAKDANIVGIVAGTLGVARYRDMIDHLKALLKAAGKKSYTFVVGKLNPAKLANFAEVDIYVSVACPESSLLGQADFYRPVVSPLEMEMACNQGREWTGEYSTDFRELLPGGSMYVKTDPLKQSEVGDVSLINNKVRTLGIRERPEVGMSIQKTVAVRSDSTTVANIAQNAGEFLAGRTWKGLERQLGESPVVLATEGQCGIAANYSSEPGS</sequence>
<evidence type="ECO:0000256" key="9">
    <source>
        <dbReference type="ARBA" id="ARBA00032791"/>
    </source>
</evidence>
<keyword evidence="6" id="KW-0408">Iron</keyword>
<dbReference type="EMBL" id="BLXT01007556">
    <property type="protein sequence ID" value="GFO39956.1"/>
    <property type="molecule type" value="Genomic_DNA"/>
</dbReference>
<evidence type="ECO:0000256" key="8">
    <source>
        <dbReference type="ARBA" id="ARBA00032573"/>
    </source>
</evidence>
<comment type="pathway">
    <text evidence="2">Protein modification; peptidyl-diphthamide biosynthesis.</text>
</comment>
<dbReference type="Gene3D" id="3.40.50.11840">
    <property type="entry name" value="Diphthamide synthesis DPH1/DPH2 domain 1"/>
    <property type="match status" value="1"/>
</dbReference>
<dbReference type="Proteomes" id="UP000735302">
    <property type="component" value="Unassembled WGS sequence"/>
</dbReference>
<dbReference type="InterPro" id="IPR042265">
    <property type="entry name" value="DPH1/DPH2_3"/>
</dbReference>
<dbReference type="PANTHER" id="PTHR10762">
    <property type="entry name" value="DIPHTHAMIDE BIOSYNTHESIS PROTEIN"/>
    <property type="match status" value="1"/>
</dbReference>
<dbReference type="InterPro" id="IPR042263">
    <property type="entry name" value="DPH1/DPH2_1"/>
</dbReference>
<evidence type="ECO:0000256" key="3">
    <source>
        <dbReference type="ARBA" id="ARBA00006179"/>
    </source>
</evidence>
<evidence type="ECO:0000256" key="2">
    <source>
        <dbReference type="ARBA" id="ARBA00005156"/>
    </source>
</evidence>
<comment type="caution">
    <text evidence="11">The sequence shown here is derived from an EMBL/GenBank/DDBJ whole genome shotgun (WGS) entry which is preliminary data.</text>
</comment>
<evidence type="ECO:0000256" key="10">
    <source>
        <dbReference type="ARBA" id="ARBA00045159"/>
    </source>
</evidence>
<dbReference type="InterPro" id="IPR016435">
    <property type="entry name" value="DPH1/DPH2"/>
</dbReference>
<protein>
    <recommendedName>
        <fullName evidence="4">2-(3-amino-3-carboxypropyl)histidine synthase subunit 2</fullName>
    </recommendedName>
    <alternativeName>
        <fullName evidence="8">Diphthamide biosynthesis protein 2</fullName>
    </alternativeName>
    <alternativeName>
        <fullName evidence="9">Diphtheria toxin resistance protein 2</fullName>
    </alternativeName>
</protein>
<dbReference type="Pfam" id="PF01866">
    <property type="entry name" value="Diphthamide_syn"/>
    <property type="match status" value="1"/>
</dbReference>
<dbReference type="FunFam" id="3.40.50.11860:FF:000001">
    <property type="entry name" value="2-(3-amino-3-carboxypropyl)histidine synthase subunit 2"/>
    <property type="match status" value="1"/>
</dbReference>
<gene>
    <name evidence="11" type="ORF">PoB_006646100</name>
</gene>
<dbReference type="GO" id="GO:0046872">
    <property type="term" value="F:metal ion binding"/>
    <property type="evidence" value="ECO:0007669"/>
    <property type="project" value="UniProtKB-KW"/>
</dbReference>
<dbReference type="SFLD" id="SFLDF00408">
    <property type="entry name" value="Diphthamide_biosynthesis_famil"/>
    <property type="match status" value="1"/>
</dbReference>